<dbReference type="OrthoDB" id="2447803at2759"/>
<organism evidence="1 2">
    <name type="scientific">Tetrapyrgos nigripes</name>
    <dbReference type="NCBI Taxonomy" id="182062"/>
    <lineage>
        <taxon>Eukaryota</taxon>
        <taxon>Fungi</taxon>
        <taxon>Dikarya</taxon>
        <taxon>Basidiomycota</taxon>
        <taxon>Agaricomycotina</taxon>
        <taxon>Agaricomycetes</taxon>
        <taxon>Agaricomycetidae</taxon>
        <taxon>Agaricales</taxon>
        <taxon>Marasmiineae</taxon>
        <taxon>Marasmiaceae</taxon>
        <taxon>Tetrapyrgos</taxon>
    </lineage>
</organism>
<accession>A0A8H5GAY2</accession>
<gene>
    <name evidence="1" type="ORF">D9758_007377</name>
</gene>
<proteinExistence type="predicted"/>
<comment type="caution">
    <text evidence="1">The sequence shown here is derived from an EMBL/GenBank/DDBJ whole genome shotgun (WGS) entry which is preliminary data.</text>
</comment>
<keyword evidence="2" id="KW-1185">Reference proteome</keyword>
<evidence type="ECO:0000313" key="2">
    <source>
        <dbReference type="Proteomes" id="UP000559256"/>
    </source>
</evidence>
<dbReference type="AlphaFoldDB" id="A0A8H5GAY2"/>
<reference evidence="1 2" key="1">
    <citation type="journal article" date="2020" name="ISME J.">
        <title>Uncovering the hidden diversity of litter-decomposition mechanisms in mushroom-forming fungi.</title>
        <authorList>
            <person name="Floudas D."/>
            <person name="Bentzer J."/>
            <person name="Ahren D."/>
            <person name="Johansson T."/>
            <person name="Persson P."/>
            <person name="Tunlid A."/>
        </authorList>
    </citation>
    <scope>NUCLEOTIDE SEQUENCE [LARGE SCALE GENOMIC DNA]</scope>
    <source>
        <strain evidence="1 2">CBS 291.85</strain>
    </source>
</reference>
<sequence>MLTYTHPIRELDLWNGDSYDVSPLLNDIHRIWLLAYTFPNFHTLECNCPYQAFDDALVFMDDGIRKFRISISNPHYRNIDSSKSIDLTDIIQLRMPKLTSLSINVPLRHREELLMPLATLLAHLPSLEDVWIPSFEDIQASVLLQNCEGCGSSSTTGSP</sequence>
<evidence type="ECO:0000313" key="1">
    <source>
        <dbReference type="EMBL" id="KAF5361624.1"/>
    </source>
</evidence>
<name>A0A8H5GAY2_9AGAR</name>
<dbReference type="EMBL" id="JAACJM010000039">
    <property type="protein sequence ID" value="KAF5361624.1"/>
    <property type="molecule type" value="Genomic_DNA"/>
</dbReference>
<dbReference type="Proteomes" id="UP000559256">
    <property type="component" value="Unassembled WGS sequence"/>
</dbReference>
<protein>
    <submittedName>
        <fullName evidence="1">Uncharacterized protein</fullName>
    </submittedName>
</protein>